<feature type="transmembrane region" description="Helical" evidence="1">
    <location>
        <begin position="268"/>
        <end position="286"/>
    </location>
</feature>
<evidence type="ECO:0000313" key="2">
    <source>
        <dbReference type="EMBL" id="OXM14628.1"/>
    </source>
</evidence>
<proteinExistence type="predicted"/>
<dbReference type="Pfam" id="PF06182">
    <property type="entry name" value="ABC2_membrane_6"/>
    <property type="match status" value="1"/>
</dbReference>
<keyword evidence="3" id="KW-1185">Reference proteome</keyword>
<dbReference type="PANTHER" id="PTHR36832">
    <property type="entry name" value="SLR1174 PROTEIN-RELATED"/>
    <property type="match status" value="1"/>
</dbReference>
<keyword evidence="1" id="KW-0472">Membrane</keyword>
<accession>A0A229NXP3</accession>
<sequence length="298" mass="32935">MEAHNYSDESSLFCYCLFQFIPYISSRMVMSDMRAYGYLIKMRVLTALAYRFDVWIGMIGDIILLAASVFIWKAAYGGDALGSGASIVGLDGMITYTVVSVLMTTVFSTGVQNTIYNQVREGNIALDFMRPLNLLGIYFSEDLGSMVSALVNKAIPLVIMASLLFGFPMPDSPTAAALFVASCVLSFMILWLMSAMVGLVAFWVAELGNLGMVKDAFIRVLSGSMVPLWFFPEGLQRISEWLPFQYTYQLPLSVYIGMTTPLDALRGMGIQLIWVALLGVLLAWIWTRARGKVMVQGG</sequence>
<feature type="transmembrane region" description="Helical" evidence="1">
    <location>
        <begin position="150"/>
        <end position="169"/>
    </location>
</feature>
<dbReference type="InterPro" id="IPR010390">
    <property type="entry name" value="ABC-2_transporter-like"/>
</dbReference>
<keyword evidence="1" id="KW-1133">Transmembrane helix</keyword>
<dbReference type="AlphaFoldDB" id="A0A229NXP3"/>
<name>A0A229NXP3_9BACL</name>
<evidence type="ECO:0000313" key="3">
    <source>
        <dbReference type="Proteomes" id="UP000215145"/>
    </source>
</evidence>
<dbReference type="Proteomes" id="UP000215145">
    <property type="component" value="Unassembled WGS sequence"/>
</dbReference>
<feature type="transmembrane region" description="Helical" evidence="1">
    <location>
        <begin position="12"/>
        <end position="30"/>
    </location>
</feature>
<comment type="caution">
    <text evidence="2">The sequence shown here is derived from an EMBL/GenBank/DDBJ whole genome shotgun (WGS) entry which is preliminary data.</text>
</comment>
<evidence type="ECO:0000256" key="1">
    <source>
        <dbReference type="SAM" id="Phobius"/>
    </source>
</evidence>
<gene>
    <name evidence="2" type="ORF">CGZ75_17075</name>
</gene>
<dbReference type="OrthoDB" id="8582979at2"/>
<feature type="transmembrane region" description="Helical" evidence="1">
    <location>
        <begin position="92"/>
        <end position="111"/>
    </location>
</feature>
<feature type="transmembrane region" description="Helical" evidence="1">
    <location>
        <begin position="50"/>
        <end position="72"/>
    </location>
</feature>
<organism evidence="2 3">
    <name type="scientific">Paenibacillus herberti</name>
    <dbReference type="NCBI Taxonomy" id="1619309"/>
    <lineage>
        <taxon>Bacteria</taxon>
        <taxon>Bacillati</taxon>
        <taxon>Bacillota</taxon>
        <taxon>Bacilli</taxon>
        <taxon>Bacillales</taxon>
        <taxon>Paenibacillaceae</taxon>
        <taxon>Paenibacillus</taxon>
    </lineage>
</organism>
<feature type="transmembrane region" description="Helical" evidence="1">
    <location>
        <begin position="175"/>
        <end position="204"/>
    </location>
</feature>
<dbReference type="EMBL" id="NMUQ01000002">
    <property type="protein sequence ID" value="OXM14628.1"/>
    <property type="molecule type" value="Genomic_DNA"/>
</dbReference>
<dbReference type="PANTHER" id="PTHR36832:SF1">
    <property type="entry name" value="SLR1174 PROTEIN"/>
    <property type="match status" value="1"/>
</dbReference>
<reference evidence="2 3" key="1">
    <citation type="submission" date="2017-07" db="EMBL/GenBank/DDBJ databases">
        <title>Paenibacillus herberti R33 genome sequencing and assembly.</title>
        <authorList>
            <person name="Su W."/>
        </authorList>
    </citation>
    <scope>NUCLEOTIDE SEQUENCE [LARGE SCALE GENOMIC DNA]</scope>
    <source>
        <strain evidence="2 3">R33</strain>
    </source>
</reference>
<keyword evidence="1" id="KW-0812">Transmembrane</keyword>
<evidence type="ECO:0008006" key="4">
    <source>
        <dbReference type="Google" id="ProtNLM"/>
    </source>
</evidence>
<protein>
    <recommendedName>
        <fullName evidence="4">ABC transporter permease</fullName>
    </recommendedName>
</protein>